<dbReference type="AlphaFoldDB" id="A0A919YH22"/>
<dbReference type="SUPFAM" id="SSF56801">
    <property type="entry name" value="Acetyl-CoA synthetase-like"/>
    <property type="match status" value="1"/>
</dbReference>
<dbReference type="PROSITE" id="PS00455">
    <property type="entry name" value="AMP_BINDING"/>
    <property type="match status" value="1"/>
</dbReference>
<keyword evidence="2 5" id="KW-0436">Ligase</keyword>
<dbReference type="InterPro" id="IPR042099">
    <property type="entry name" value="ANL_N_sf"/>
</dbReference>
<proteinExistence type="inferred from homology"/>
<keyword evidence="6" id="KW-1185">Reference proteome</keyword>
<dbReference type="Pfam" id="PF13193">
    <property type="entry name" value="AMP-binding_C"/>
    <property type="match status" value="1"/>
</dbReference>
<reference evidence="5 6" key="1">
    <citation type="submission" date="2021-03" db="EMBL/GenBank/DDBJ databases">
        <title>Antimicrobial resistance genes in bacteria isolated from Japanese honey, and their potential for conferring macrolide and lincosamide resistance in the American foulbrood pathogen Paenibacillus larvae.</title>
        <authorList>
            <person name="Okamoto M."/>
            <person name="Kumagai M."/>
            <person name="Kanamori H."/>
            <person name="Takamatsu D."/>
        </authorList>
    </citation>
    <scope>NUCLEOTIDE SEQUENCE [LARGE SCALE GENOMIC DNA]</scope>
    <source>
        <strain evidence="5 6">J34TS1</strain>
    </source>
</reference>
<evidence type="ECO:0000259" key="3">
    <source>
        <dbReference type="Pfam" id="PF00501"/>
    </source>
</evidence>
<dbReference type="Gene3D" id="3.30.300.30">
    <property type="match status" value="1"/>
</dbReference>
<evidence type="ECO:0000259" key="4">
    <source>
        <dbReference type="Pfam" id="PF13193"/>
    </source>
</evidence>
<evidence type="ECO:0000313" key="6">
    <source>
        <dbReference type="Proteomes" id="UP000682811"/>
    </source>
</evidence>
<dbReference type="Pfam" id="PF00501">
    <property type="entry name" value="AMP-binding"/>
    <property type="match status" value="1"/>
</dbReference>
<dbReference type="FunFam" id="3.30.300.30:FF:000008">
    <property type="entry name" value="2,3-dihydroxybenzoate-AMP ligase"/>
    <property type="match status" value="1"/>
</dbReference>
<sequence>MSHLSWNGRNWHAAYADTGELNGAQFDSGAAARPDGWFERRCMLSADRTALMDEDTGFTLTYRELAEKVDMAARSLFKLGVRQGDRIGILTPNDSRLLVLLFACRRLGAMLVPLNWRLHVEELRHILTDCTPRIVWYHAESLTAFPGLPVDSACSWLPLDQLDESIELERARLAAADEEMCIFPETETAAREDDADIPWLMIYTGGTTGKPKGVVLTARSLYWNALNTAITWQLTETDVTPTVLPMFHTGGINALTLPVLMSGGKVICVQSFQPERMIGLLEREQCTIVLMVPTMYHLLVQSPRFADAKFRTMKTFLSGGAPCPMTVYASFAARCLPFKEGYGATESGPNNFVIDCGEALLKPGSVGLPMLFNDVRLIGAGRDVTGPEEVGELALRGKHLFHSYWNNEEATAEAWLDGWFLTGDLAKRDKDGYFYIVGRKKDMIITGGENVYPLEVEHLLERHPEVGAAAVVGVEHPKWGEIVAAAIVPKPGCQPTAEALQAYCALSIAKYKIPKLIKFIEELPKTAVGKLDKKSLFPLFAGGMEE</sequence>
<dbReference type="InterPro" id="IPR020845">
    <property type="entry name" value="AMP-binding_CS"/>
</dbReference>
<dbReference type="Gene3D" id="3.40.50.12780">
    <property type="entry name" value="N-terminal domain of ligase-like"/>
    <property type="match status" value="1"/>
</dbReference>
<dbReference type="InterPro" id="IPR050237">
    <property type="entry name" value="ATP-dep_AMP-bd_enzyme"/>
</dbReference>
<dbReference type="GO" id="GO:0016878">
    <property type="term" value="F:acid-thiol ligase activity"/>
    <property type="evidence" value="ECO:0007669"/>
    <property type="project" value="UniProtKB-ARBA"/>
</dbReference>
<dbReference type="Proteomes" id="UP000682811">
    <property type="component" value="Unassembled WGS sequence"/>
</dbReference>
<protein>
    <submittedName>
        <fullName evidence="5">Long-chain-fatty-acid--CoA ligase</fullName>
    </submittedName>
</protein>
<accession>A0A919YH22</accession>
<feature type="domain" description="AMP-binding enzyme C-terminal" evidence="4">
    <location>
        <begin position="455"/>
        <end position="530"/>
    </location>
</feature>
<dbReference type="PANTHER" id="PTHR43767">
    <property type="entry name" value="LONG-CHAIN-FATTY-ACID--COA LIGASE"/>
    <property type="match status" value="1"/>
</dbReference>
<dbReference type="EMBL" id="BORT01000018">
    <property type="protein sequence ID" value="GIO49085.1"/>
    <property type="molecule type" value="Genomic_DNA"/>
</dbReference>
<name>A0A919YH22_9BACL</name>
<comment type="caution">
    <text evidence="5">The sequence shown here is derived from an EMBL/GenBank/DDBJ whole genome shotgun (WGS) entry which is preliminary data.</text>
</comment>
<evidence type="ECO:0000256" key="1">
    <source>
        <dbReference type="ARBA" id="ARBA00006432"/>
    </source>
</evidence>
<dbReference type="PANTHER" id="PTHR43767:SF1">
    <property type="entry name" value="NONRIBOSOMAL PEPTIDE SYNTHASE PES1 (EUROFUNG)-RELATED"/>
    <property type="match status" value="1"/>
</dbReference>
<evidence type="ECO:0000313" key="5">
    <source>
        <dbReference type="EMBL" id="GIO49085.1"/>
    </source>
</evidence>
<dbReference type="InterPro" id="IPR000873">
    <property type="entry name" value="AMP-dep_synth/lig_dom"/>
</dbReference>
<feature type="domain" description="AMP-dependent synthetase/ligase" evidence="3">
    <location>
        <begin position="38"/>
        <end position="405"/>
    </location>
</feature>
<dbReference type="InterPro" id="IPR045851">
    <property type="entry name" value="AMP-bd_C_sf"/>
</dbReference>
<dbReference type="InterPro" id="IPR025110">
    <property type="entry name" value="AMP-bd_C"/>
</dbReference>
<comment type="similarity">
    <text evidence="1">Belongs to the ATP-dependent AMP-binding enzyme family.</text>
</comment>
<organism evidence="5 6">
    <name type="scientific">Paenibacillus azoreducens</name>
    <dbReference type="NCBI Taxonomy" id="116718"/>
    <lineage>
        <taxon>Bacteria</taxon>
        <taxon>Bacillati</taxon>
        <taxon>Bacillota</taxon>
        <taxon>Bacilli</taxon>
        <taxon>Bacillales</taxon>
        <taxon>Paenibacillaceae</taxon>
        <taxon>Paenibacillus</taxon>
    </lineage>
</organism>
<gene>
    <name evidence="5" type="ORF">J34TS1_38500</name>
</gene>
<evidence type="ECO:0000256" key="2">
    <source>
        <dbReference type="ARBA" id="ARBA00022598"/>
    </source>
</evidence>